<sequence>VGLPVKFNQKLPDNFWQDNEDDLKIMVDTREQLPFEFDHAISQKLDFGDYTAAGSSFSKTFVDRKSVDDFRSTFGKDIERFKREMNRCINFDSYMFVVVEASIEHVEKINQMTKFKSNLNYVWHNVRDLMIEYPDNLQFIFAYSRGGAKKITQKILKHGKDLWRVDLQYYIDSKVANNENQYAKN</sequence>
<proteinExistence type="predicted"/>
<dbReference type="SUPFAM" id="SSF52980">
    <property type="entry name" value="Restriction endonuclease-like"/>
    <property type="match status" value="1"/>
</dbReference>
<evidence type="ECO:0000313" key="1">
    <source>
        <dbReference type="EMBL" id="KON31359.1"/>
    </source>
</evidence>
<dbReference type="EMBL" id="LFWU01000101">
    <property type="protein sequence ID" value="KON31359.1"/>
    <property type="molecule type" value="Genomic_DNA"/>
</dbReference>
<name>A0A0M0BSC8_9ARCH</name>
<feature type="non-terminal residue" evidence="1">
    <location>
        <position position="1"/>
    </location>
</feature>
<gene>
    <name evidence="1" type="ORF">AC477_04240</name>
</gene>
<evidence type="ECO:0008006" key="3">
    <source>
        <dbReference type="Google" id="ProtNLM"/>
    </source>
</evidence>
<dbReference type="Gene3D" id="3.40.50.10130">
    <property type="match status" value="1"/>
</dbReference>
<accession>A0A0M0BSC8</accession>
<organism evidence="1 2">
    <name type="scientific">miscellaneous Crenarchaeota group-1 archaeon SG8-32-1</name>
    <dbReference type="NCBI Taxonomy" id="1685124"/>
    <lineage>
        <taxon>Archaea</taxon>
        <taxon>Candidatus Bathyarchaeota</taxon>
        <taxon>MCG-1</taxon>
    </lineage>
</organism>
<dbReference type="Proteomes" id="UP000037237">
    <property type="component" value="Unassembled WGS sequence"/>
</dbReference>
<dbReference type="InterPro" id="IPR011335">
    <property type="entry name" value="Restrct_endonuc-II-like"/>
</dbReference>
<protein>
    <recommendedName>
        <fullName evidence="3">ERCC4 domain-containing protein</fullName>
    </recommendedName>
</protein>
<reference evidence="1 2" key="1">
    <citation type="submission" date="2015-06" db="EMBL/GenBank/DDBJ databases">
        <title>New insights into the roles of widespread benthic archaea in carbon and nitrogen cycling.</title>
        <authorList>
            <person name="Lazar C.S."/>
            <person name="Baker B.J."/>
            <person name="Seitz K.W."/>
            <person name="Hyde A.S."/>
            <person name="Dick G.J."/>
            <person name="Hinrichs K.-U."/>
            <person name="Teske A.P."/>
        </authorList>
    </citation>
    <scope>NUCLEOTIDE SEQUENCE [LARGE SCALE GENOMIC DNA]</scope>
    <source>
        <strain evidence="1">SG8-32-1</strain>
    </source>
</reference>
<evidence type="ECO:0000313" key="2">
    <source>
        <dbReference type="Proteomes" id="UP000037237"/>
    </source>
</evidence>
<dbReference type="AlphaFoldDB" id="A0A0M0BSC8"/>
<comment type="caution">
    <text evidence="1">The sequence shown here is derived from an EMBL/GenBank/DDBJ whole genome shotgun (WGS) entry which is preliminary data.</text>
</comment>